<evidence type="ECO:0000313" key="2">
    <source>
        <dbReference type="Proteomes" id="UP000187012"/>
    </source>
</evidence>
<dbReference type="AlphaFoldDB" id="A0A1N7RUQ4"/>
<evidence type="ECO:0000313" key="1">
    <source>
        <dbReference type="EMBL" id="SIT38846.1"/>
    </source>
</evidence>
<reference evidence="1 2" key="1">
    <citation type="submission" date="2016-12" db="EMBL/GenBank/DDBJ databases">
        <authorList>
            <person name="Song W.-J."/>
            <person name="Kurnit D.M."/>
        </authorList>
    </citation>
    <scope>NUCLEOTIDE SEQUENCE [LARGE SCALE GENOMIC DNA]</scope>
    <source>
        <strain evidence="1 2">STM7296</strain>
    </source>
</reference>
<dbReference type="STRING" id="1247936.BN2475_180001"/>
<sequence length="135" mass="15401">MDTPDCARASQTRCCGYLLLSRIVPRMVRGCVTRIATAFAAAANDVRAQGSEDLLCAFARFFYSVVFHGLHQAAYAVTVRTKRKRARLAAVALQRSSPCCLCDNNERQRGRCKACCAWWYFWWYVFPRRTADACW</sequence>
<dbReference type="EMBL" id="CYGX02000018">
    <property type="protein sequence ID" value="SIT38846.1"/>
    <property type="molecule type" value="Genomic_DNA"/>
</dbReference>
<proteinExistence type="predicted"/>
<name>A0A1N7RUQ4_9BURK</name>
<keyword evidence="2" id="KW-1185">Reference proteome</keyword>
<protein>
    <submittedName>
        <fullName evidence="1">Uncharacterized protein</fullName>
    </submittedName>
</protein>
<accession>A0A1N7RUQ4</accession>
<organism evidence="1 2">
    <name type="scientific">Paraburkholderia ribeironis</name>
    <dbReference type="NCBI Taxonomy" id="1247936"/>
    <lineage>
        <taxon>Bacteria</taxon>
        <taxon>Pseudomonadati</taxon>
        <taxon>Pseudomonadota</taxon>
        <taxon>Betaproteobacteria</taxon>
        <taxon>Burkholderiales</taxon>
        <taxon>Burkholderiaceae</taxon>
        <taxon>Paraburkholderia</taxon>
    </lineage>
</organism>
<gene>
    <name evidence="1" type="ORF">BN2475_180001</name>
</gene>
<dbReference type="Proteomes" id="UP000187012">
    <property type="component" value="Unassembled WGS sequence"/>
</dbReference>